<name>A0A369IEU4_9BACT</name>
<dbReference type="EMBL" id="QPIW01000007">
    <property type="protein sequence ID" value="RDB06023.1"/>
    <property type="molecule type" value="Genomic_DNA"/>
</dbReference>
<proteinExistence type="predicted"/>
<dbReference type="AlphaFoldDB" id="A0A369IEU4"/>
<reference evidence="2 3" key="1">
    <citation type="submission" date="2018-07" db="EMBL/GenBank/DDBJ databases">
        <title>Genome analysis of Runella aurantiaca.</title>
        <authorList>
            <person name="Yang X."/>
        </authorList>
    </citation>
    <scope>NUCLEOTIDE SEQUENCE [LARGE SCALE GENOMIC DNA]</scope>
    <source>
        <strain evidence="2 3">YX9</strain>
    </source>
</reference>
<keyword evidence="1" id="KW-0812">Transmembrane</keyword>
<feature type="transmembrane region" description="Helical" evidence="1">
    <location>
        <begin position="86"/>
        <end position="107"/>
    </location>
</feature>
<comment type="caution">
    <text evidence="2">The sequence shown here is derived from an EMBL/GenBank/DDBJ whole genome shotgun (WGS) entry which is preliminary data.</text>
</comment>
<evidence type="ECO:0000313" key="3">
    <source>
        <dbReference type="Proteomes" id="UP000253141"/>
    </source>
</evidence>
<evidence type="ECO:0000256" key="1">
    <source>
        <dbReference type="SAM" id="Phobius"/>
    </source>
</evidence>
<evidence type="ECO:0000313" key="2">
    <source>
        <dbReference type="EMBL" id="RDB06023.1"/>
    </source>
</evidence>
<gene>
    <name evidence="2" type="ORF">DVG78_11505</name>
</gene>
<keyword evidence="1" id="KW-1133">Transmembrane helix</keyword>
<organism evidence="2 3">
    <name type="scientific">Runella aurantiaca</name>
    <dbReference type="NCBI Taxonomy" id="2282308"/>
    <lineage>
        <taxon>Bacteria</taxon>
        <taxon>Pseudomonadati</taxon>
        <taxon>Bacteroidota</taxon>
        <taxon>Cytophagia</taxon>
        <taxon>Cytophagales</taxon>
        <taxon>Spirosomataceae</taxon>
        <taxon>Runella</taxon>
    </lineage>
</organism>
<dbReference type="Proteomes" id="UP000253141">
    <property type="component" value="Unassembled WGS sequence"/>
</dbReference>
<sequence>MNYLYPEYIPVAKKMKQNPSFYFIILVLVVVDAWLLAHPNLLGKLGVLVFKYDMIRTFPRALATVGISAFVSTLVVAFMPKAGKQTALIVLGILTVCSIGLLINTIMKFSSGSYAMTGAGFKTGAILMPIILLLIFGNGLLETLKLKKA</sequence>
<keyword evidence="3" id="KW-1185">Reference proteome</keyword>
<keyword evidence="1" id="KW-0472">Membrane</keyword>
<protein>
    <submittedName>
        <fullName evidence="2">Uncharacterized protein</fullName>
    </submittedName>
</protein>
<feature type="transmembrane region" description="Helical" evidence="1">
    <location>
        <begin position="61"/>
        <end position="79"/>
    </location>
</feature>
<feature type="transmembrane region" description="Helical" evidence="1">
    <location>
        <begin position="21"/>
        <end position="41"/>
    </location>
</feature>
<accession>A0A369IEU4</accession>
<feature type="transmembrane region" description="Helical" evidence="1">
    <location>
        <begin position="119"/>
        <end position="141"/>
    </location>
</feature>